<evidence type="ECO:0000313" key="2">
    <source>
        <dbReference type="Proteomes" id="UP000033882"/>
    </source>
</evidence>
<dbReference type="PROSITE" id="PS51257">
    <property type="entry name" value="PROKAR_LIPOPROTEIN"/>
    <property type="match status" value="1"/>
</dbReference>
<evidence type="ECO:0000313" key="1">
    <source>
        <dbReference type="EMBL" id="KKU89675.1"/>
    </source>
</evidence>
<accession>A0A0G1X5J1</accession>
<protein>
    <submittedName>
        <fullName evidence="1">Uncharacterized protein</fullName>
    </submittedName>
</protein>
<dbReference type="AlphaFoldDB" id="A0A0G1X5J1"/>
<sequence>MARIRKVVEDFPELFSSGDIVLLSPMLYASVVSCINRRIGKDLKKITASYLTELCRHHAQGNASIVLPLGMCTKAMLKADPELTLEARDVDGSFVTVGLGFSLTGEIARLNAFFAEVIRDFDLERRVEAVEGQMQIVVQLGGGDVPNLDPRGITDRHRRRSYCCAREVKQLEEEKWFLDECARRMGR</sequence>
<dbReference type="Proteomes" id="UP000033882">
    <property type="component" value="Unassembled WGS sequence"/>
</dbReference>
<proteinExistence type="predicted"/>
<name>A0A0G1X5J1_9BACT</name>
<organism evidence="1 2">
    <name type="scientific">Candidatus Wolfebacteria bacterium GW2011_GWA2_47_9b</name>
    <dbReference type="NCBI Taxonomy" id="1619005"/>
    <lineage>
        <taxon>Bacteria</taxon>
        <taxon>Candidatus Wolfeibacteriota</taxon>
    </lineage>
</organism>
<comment type="caution">
    <text evidence="1">The sequence shown here is derived from an EMBL/GenBank/DDBJ whole genome shotgun (WGS) entry which is preliminary data.</text>
</comment>
<reference evidence="1 2" key="1">
    <citation type="journal article" date="2015" name="Nature">
        <title>rRNA introns, odd ribosomes, and small enigmatic genomes across a large radiation of phyla.</title>
        <authorList>
            <person name="Brown C.T."/>
            <person name="Hug L.A."/>
            <person name="Thomas B.C."/>
            <person name="Sharon I."/>
            <person name="Castelle C.J."/>
            <person name="Singh A."/>
            <person name="Wilkins M.J."/>
            <person name="Williams K.H."/>
            <person name="Banfield J.F."/>
        </authorList>
    </citation>
    <scope>NUCLEOTIDE SEQUENCE [LARGE SCALE GENOMIC DNA]</scope>
</reference>
<gene>
    <name evidence="1" type="ORF">UY19_C0010G0008</name>
</gene>
<dbReference type="EMBL" id="LCPB01000010">
    <property type="protein sequence ID" value="KKU89675.1"/>
    <property type="molecule type" value="Genomic_DNA"/>
</dbReference>